<evidence type="ECO:0000259" key="3">
    <source>
        <dbReference type="PROSITE" id="PS51127"/>
    </source>
</evidence>
<dbReference type="Gene3D" id="2.60.40.10">
    <property type="entry name" value="Immunoglobulins"/>
    <property type="match status" value="1"/>
</dbReference>
<proteinExistence type="inferred from homology"/>
<dbReference type="EMBL" id="LUKJ01000002">
    <property type="protein sequence ID" value="KZN20682.1"/>
    <property type="molecule type" value="Genomic_DNA"/>
</dbReference>
<feature type="chain" id="PRO_5007830367" description="Big-1 domain-containing protein" evidence="2">
    <location>
        <begin position="26"/>
        <end position="330"/>
    </location>
</feature>
<gene>
    <name evidence="4" type="ORF">A1D17_03840</name>
</gene>
<evidence type="ECO:0000256" key="1">
    <source>
        <dbReference type="ARBA" id="ARBA00010116"/>
    </source>
</evidence>
<feature type="signal peptide" evidence="2">
    <location>
        <begin position="1"/>
        <end position="25"/>
    </location>
</feature>
<name>A0A161ZFN4_PSEFL</name>
<comment type="caution">
    <text evidence="4">The sequence shown here is derived from an EMBL/GenBank/DDBJ whole genome shotgun (WGS) entry which is preliminary data.</text>
</comment>
<protein>
    <recommendedName>
        <fullName evidence="3">Big-1 domain-containing protein</fullName>
    </recommendedName>
</protein>
<dbReference type="AlphaFoldDB" id="A0A161ZFN4"/>
<dbReference type="InterPro" id="IPR008964">
    <property type="entry name" value="Invasin/intimin_cell_adhesion"/>
</dbReference>
<dbReference type="SUPFAM" id="SSF49373">
    <property type="entry name" value="Invasin/intimin cell-adhesion fragments"/>
    <property type="match status" value="1"/>
</dbReference>
<dbReference type="PROSITE" id="PS51127">
    <property type="entry name" value="BIG1"/>
    <property type="match status" value="1"/>
</dbReference>
<dbReference type="Pfam" id="PF02369">
    <property type="entry name" value="Big_1"/>
    <property type="match status" value="1"/>
</dbReference>
<dbReference type="InterPro" id="IPR003344">
    <property type="entry name" value="Big_1_dom"/>
</dbReference>
<sequence>MNLLKVFRLSIVSLAALLIASICFAGSWNGLRTSGPGTKGWQPLICANGNGWQSCELPVNIKLVANPTSLVATGQQATITATVTDYYGVAIANSTINWTTTAGTLSTTQTVTNAGGVTSLTLTSAHALGGTTVTAETFEKDGTGAIWVPFIDAWAPAASTYTGWSNYGGPFSCTAWTPDASTVASGTGFWQSANCWQTQIRYRQDREASVVTGIIRNVGGPVAEYQNIVIGQNQFAYGTKVSAPVCAYVGRNHDGTTPPNATYFGLDSPGGNITIREADGSGITEFGAGNQDSITIDYNGFRYSRGRAMAFSSGAKNREFTFFELCKVRL</sequence>
<reference evidence="4 5" key="2">
    <citation type="journal article" date="2018" name="Nature">
        <title>Mutant phenotypes for thousands of bacterial genes of unknown function.</title>
        <authorList>
            <person name="Price M.N."/>
            <person name="Wetmore K.M."/>
            <person name="Waters R.J."/>
            <person name="Callaghan M."/>
            <person name="Ray J."/>
            <person name="Liu H."/>
            <person name="Kuehl J.V."/>
            <person name="Melnyk R.A."/>
            <person name="Lamson J.S."/>
            <person name="Suh Y."/>
            <person name="Carlson H.K."/>
            <person name="Esquivel Z."/>
            <person name="Sadeeshkumar H."/>
            <person name="Chakraborty R."/>
            <person name="Zane G.M."/>
            <person name="Rubin B.E."/>
            <person name="Wall J.D."/>
            <person name="Visel A."/>
            <person name="Bristow J."/>
            <person name="Blow M.J."/>
            <person name="Arkin A.P."/>
            <person name="Deutschbauer A.M."/>
        </authorList>
    </citation>
    <scope>NUCLEOTIDE SEQUENCE [LARGE SCALE GENOMIC DNA]</scope>
    <source>
        <strain evidence="4 5">FW300-N1B4</strain>
    </source>
</reference>
<dbReference type="InterPro" id="IPR013783">
    <property type="entry name" value="Ig-like_fold"/>
</dbReference>
<feature type="domain" description="Big-1" evidence="3">
    <location>
        <begin position="60"/>
        <end position="151"/>
    </location>
</feature>
<keyword evidence="2" id="KW-0732">Signal</keyword>
<dbReference type="OrthoDB" id="6929669at2"/>
<organism evidence="4 5">
    <name type="scientific">Pseudomonas fluorescens</name>
    <dbReference type="NCBI Taxonomy" id="294"/>
    <lineage>
        <taxon>Bacteria</taxon>
        <taxon>Pseudomonadati</taxon>
        <taxon>Pseudomonadota</taxon>
        <taxon>Gammaproteobacteria</taxon>
        <taxon>Pseudomonadales</taxon>
        <taxon>Pseudomonadaceae</taxon>
        <taxon>Pseudomonas</taxon>
    </lineage>
</organism>
<evidence type="ECO:0000313" key="5">
    <source>
        <dbReference type="Proteomes" id="UP000076489"/>
    </source>
</evidence>
<evidence type="ECO:0000256" key="2">
    <source>
        <dbReference type="SAM" id="SignalP"/>
    </source>
</evidence>
<comment type="similarity">
    <text evidence="1">Belongs to the intimin/invasin family.</text>
</comment>
<dbReference type="Proteomes" id="UP000076489">
    <property type="component" value="Unassembled WGS sequence"/>
</dbReference>
<reference evidence="5" key="1">
    <citation type="submission" date="2016-03" db="EMBL/GenBank/DDBJ databases">
        <authorList>
            <person name="Ray J."/>
            <person name="Price M."/>
            <person name="Deutschbauer A."/>
        </authorList>
    </citation>
    <scope>NUCLEOTIDE SEQUENCE [LARGE SCALE GENOMIC DNA]</scope>
    <source>
        <strain evidence="5">FW300-N1B4</strain>
    </source>
</reference>
<accession>A0A161ZFN4</accession>
<evidence type="ECO:0000313" key="4">
    <source>
        <dbReference type="EMBL" id="KZN20682.1"/>
    </source>
</evidence>
<dbReference type="RefSeq" id="WP_063340728.1">
    <property type="nucleotide sequence ID" value="NZ_LUKJ01000002.1"/>
</dbReference>